<dbReference type="PROSITE" id="PS50113">
    <property type="entry name" value="PAC"/>
    <property type="match status" value="1"/>
</dbReference>
<dbReference type="Pfam" id="PF02518">
    <property type="entry name" value="HATPase_c"/>
    <property type="match status" value="1"/>
</dbReference>
<dbReference type="GO" id="GO:0016020">
    <property type="term" value="C:membrane"/>
    <property type="evidence" value="ECO:0007669"/>
    <property type="project" value="UniProtKB-SubCell"/>
</dbReference>
<dbReference type="PROSITE" id="PS50109">
    <property type="entry name" value="HIS_KIN"/>
    <property type="match status" value="1"/>
</dbReference>
<dbReference type="InterPro" id="IPR001610">
    <property type="entry name" value="PAC"/>
</dbReference>
<reference evidence="12 13" key="1">
    <citation type="submission" date="2015-05" db="EMBL/GenBank/DDBJ databases">
        <title>Genome assembly of Archangium gephyra DSM 2261.</title>
        <authorList>
            <person name="Sharma G."/>
            <person name="Subramanian S."/>
        </authorList>
    </citation>
    <scope>NUCLEOTIDE SEQUENCE [LARGE SCALE GENOMIC DNA]</scope>
    <source>
        <strain evidence="12 13">DSM 2261</strain>
    </source>
</reference>
<dbReference type="FunFam" id="3.30.565.10:FF:000006">
    <property type="entry name" value="Sensor histidine kinase WalK"/>
    <property type="match status" value="1"/>
</dbReference>
<dbReference type="GO" id="GO:0000156">
    <property type="term" value="F:phosphorelay response regulator activity"/>
    <property type="evidence" value="ECO:0007669"/>
    <property type="project" value="TreeGrafter"/>
</dbReference>
<evidence type="ECO:0000259" key="9">
    <source>
        <dbReference type="PROSITE" id="PS50109"/>
    </source>
</evidence>
<dbReference type="KEGG" id="age:AA314_03793"/>
<dbReference type="GO" id="GO:0007234">
    <property type="term" value="P:osmosensory signaling via phosphorelay pathway"/>
    <property type="evidence" value="ECO:0007669"/>
    <property type="project" value="TreeGrafter"/>
</dbReference>
<evidence type="ECO:0000256" key="1">
    <source>
        <dbReference type="ARBA" id="ARBA00000085"/>
    </source>
</evidence>
<dbReference type="GO" id="GO:0006355">
    <property type="term" value="P:regulation of DNA-templated transcription"/>
    <property type="evidence" value="ECO:0007669"/>
    <property type="project" value="InterPro"/>
</dbReference>
<dbReference type="Proteomes" id="UP000035579">
    <property type="component" value="Chromosome"/>
</dbReference>
<dbReference type="InterPro" id="IPR050351">
    <property type="entry name" value="BphY/WalK/GraS-like"/>
</dbReference>
<evidence type="ECO:0000256" key="2">
    <source>
        <dbReference type="ARBA" id="ARBA00012438"/>
    </source>
</evidence>
<comment type="catalytic activity">
    <reaction evidence="1">
        <text>ATP + protein L-histidine = ADP + protein N-phospho-L-histidine.</text>
        <dbReference type="EC" id="2.7.13.3"/>
    </reaction>
</comment>
<dbReference type="RefSeq" id="WP_053066514.1">
    <property type="nucleotide sequence ID" value="NZ_CP011509.1"/>
</dbReference>
<dbReference type="InterPro" id="IPR004358">
    <property type="entry name" value="Sig_transdc_His_kin-like_C"/>
</dbReference>
<keyword evidence="6" id="KW-0472">Membrane</keyword>
<feature type="region of interest" description="Disordered" evidence="8">
    <location>
        <begin position="1"/>
        <end position="20"/>
    </location>
</feature>
<feature type="domain" description="PAS" evidence="10">
    <location>
        <begin position="165"/>
        <end position="235"/>
    </location>
</feature>
<dbReference type="Gene3D" id="1.10.287.130">
    <property type="match status" value="1"/>
</dbReference>
<evidence type="ECO:0000256" key="7">
    <source>
        <dbReference type="SAM" id="Coils"/>
    </source>
</evidence>
<feature type="domain" description="PAS" evidence="10">
    <location>
        <begin position="32"/>
        <end position="108"/>
    </location>
</feature>
<dbReference type="InterPro" id="IPR036890">
    <property type="entry name" value="HATPase_C_sf"/>
</dbReference>
<dbReference type="CDD" id="cd00130">
    <property type="entry name" value="PAS"/>
    <property type="match status" value="1"/>
</dbReference>
<evidence type="ECO:0000259" key="11">
    <source>
        <dbReference type="PROSITE" id="PS50113"/>
    </source>
</evidence>
<dbReference type="FunFam" id="1.10.287.130:FF:000070">
    <property type="entry name" value="Histidine kinase sensor protein"/>
    <property type="match status" value="1"/>
</dbReference>
<dbReference type="SMART" id="SM00091">
    <property type="entry name" value="PAS"/>
    <property type="match status" value="2"/>
</dbReference>
<dbReference type="SUPFAM" id="SSF47384">
    <property type="entry name" value="Homodimeric domain of signal transducing histidine kinase"/>
    <property type="match status" value="1"/>
</dbReference>
<evidence type="ECO:0000256" key="3">
    <source>
        <dbReference type="ARBA" id="ARBA00022553"/>
    </source>
</evidence>
<feature type="domain" description="PAC" evidence="11">
    <location>
        <begin position="238"/>
        <end position="290"/>
    </location>
</feature>
<dbReference type="InterPro" id="IPR005467">
    <property type="entry name" value="His_kinase_dom"/>
</dbReference>
<proteinExistence type="predicted"/>
<accession>A0AAC8Q730</accession>
<sequence>MLDRPPAHPMTATPSSTLPPDELAESLFQPQYQPLLRAILDNAAEGLAVADAKGRLLYFNDTARKILGVGLVDAAPEAWSERYGIFYPDTKTRCPSERLPIYRALQGEPSPEEDLFMRNATHPEGRHVHSIARPVRDSQGNILGVTLSMRDTHEQRMAEADQRRTELRFQLLVESAQEGLWTVDVDGRTIYANRYLCQMLGYAVDEMTGKTLFDVICPEDIPLMQQYVEQRRQGRSAVLNDFRLVRKDGTVLWTLVSTGPLYDETGKYIGAMAMITDITQRRQAEEQVRQLNAELERRIAERTAQLEFSNRELEAFAYSVAHDLRAPLRSISNFTLALSEDCADKLDATGLDYLQRIRASSQRMAELIDGILALSRVNRTEFVETEVNLSGISRSISEQLQRWQPERAVRFQLQDGLVDRGDSQLLRLVLENLMGNAWKFTREKPVAEIEFGTLPESGTGTGRVYFVRDNGAGFDMEYQKKLFGVFQRLHTQQEFEGNGVGLATVQRIIRRHGGRVWGEGRVGQGAAFYFTLHETLPRLFLPPPARPTATEGHHV</sequence>
<organism evidence="12 13">
    <name type="scientific">Archangium gephyra</name>
    <dbReference type="NCBI Taxonomy" id="48"/>
    <lineage>
        <taxon>Bacteria</taxon>
        <taxon>Pseudomonadati</taxon>
        <taxon>Myxococcota</taxon>
        <taxon>Myxococcia</taxon>
        <taxon>Myxococcales</taxon>
        <taxon>Cystobacterineae</taxon>
        <taxon>Archangiaceae</taxon>
        <taxon>Archangium</taxon>
    </lineage>
</organism>
<evidence type="ECO:0000313" key="13">
    <source>
        <dbReference type="Proteomes" id="UP000035579"/>
    </source>
</evidence>
<dbReference type="SMART" id="SM00086">
    <property type="entry name" value="PAC"/>
    <property type="match status" value="2"/>
</dbReference>
<name>A0AAC8Q730_9BACT</name>
<dbReference type="InterPro" id="IPR036097">
    <property type="entry name" value="HisK_dim/P_sf"/>
</dbReference>
<dbReference type="SMART" id="SM00387">
    <property type="entry name" value="HATPase_c"/>
    <property type="match status" value="1"/>
</dbReference>
<dbReference type="NCBIfam" id="TIGR00229">
    <property type="entry name" value="sensory_box"/>
    <property type="match status" value="2"/>
</dbReference>
<feature type="coiled-coil region" evidence="7">
    <location>
        <begin position="281"/>
        <end position="312"/>
    </location>
</feature>
<gene>
    <name evidence="12" type="ORF">AA314_03793</name>
</gene>
<dbReference type="Pfam" id="PF00512">
    <property type="entry name" value="HisKA"/>
    <property type="match status" value="1"/>
</dbReference>
<dbReference type="InterPro" id="IPR013656">
    <property type="entry name" value="PAS_4"/>
</dbReference>
<dbReference type="GO" id="GO:0000155">
    <property type="term" value="F:phosphorelay sensor kinase activity"/>
    <property type="evidence" value="ECO:0007669"/>
    <property type="project" value="InterPro"/>
</dbReference>
<dbReference type="CDD" id="cd00082">
    <property type="entry name" value="HisKA"/>
    <property type="match status" value="1"/>
</dbReference>
<keyword evidence="3" id="KW-0597">Phosphoprotein</keyword>
<evidence type="ECO:0000256" key="5">
    <source>
        <dbReference type="ARBA" id="ARBA00022777"/>
    </source>
</evidence>
<keyword evidence="5 12" id="KW-0418">Kinase</keyword>
<dbReference type="Pfam" id="PF08448">
    <property type="entry name" value="PAS_4"/>
    <property type="match status" value="1"/>
</dbReference>
<dbReference type="InterPro" id="IPR003594">
    <property type="entry name" value="HATPase_dom"/>
</dbReference>
<dbReference type="PANTHER" id="PTHR42878:SF15">
    <property type="entry name" value="BACTERIOPHYTOCHROME"/>
    <property type="match status" value="1"/>
</dbReference>
<evidence type="ECO:0000256" key="8">
    <source>
        <dbReference type="SAM" id="MobiDB-lite"/>
    </source>
</evidence>
<dbReference type="EMBL" id="CP011509">
    <property type="protein sequence ID" value="AKJ02167.1"/>
    <property type="molecule type" value="Genomic_DNA"/>
</dbReference>
<dbReference type="InterPro" id="IPR013767">
    <property type="entry name" value="PAS_fold"/>
</dbReference>
<dbReference type="InterPro" id="IPR000014">
    <property type="entry name" value="PAS"/>
</dbReference>
<dbReference type="PANTHER" id="PTHR42878">
    <property type="entry name" value="TWO-COMPONENT HISTIDINE KINASE"/>
    <property type="match status" value="1"/>
</dbReference>
<dbReference type="EC" id="2.7.13.3" evidence="2"/>
<dbReference type="Gene3D" id="3.30.450.20">
    <property type="entry name" value="PAS domain"/>
    <property type="match status" value="2"/>
</dbReference>
<keyword evidence="4" id="KW-0808">Transferase</keyword>
<feature type="domain" description="Histidine kinase" evidence="9">
    <location>
        <begin position="319"/>
        <end position="536"/>
    </location>
</feature>
<dbReference type="InterPro" id="IPR000700">
    <property type="entry name" value="PAS-assoc_C"/>
</dbReference>
<dbReference type="PRINTS" id="PR00344">
    <property type="entry name" value="BCTRLSENSOR"/>
</dbReference>
<dbReference type="InterPro" id="IPR003661">
    <property type="entry name" value="HisK_dim/P_dom"/>
</dbReference>
<dbReference type="AlphaFoldDB" id="A0AAC8Q730"/>
<dbReference type="SUPFAM" id="SSF55874">
    <property type="entry name" value="ATPase domain of HSP90 chaperone/DNA topoisomerase II/histidine kinase"/>
    <property type="match status" value="1"/>
</dbReference>
<dbReference type="GO" id="GO:0030295">
    <property type="term" value="F:protein kinase activator activity"/>
    <property type="evidence" value="ECO:0007669"/>
    <property type="project" value="TreeGrafter"/>
</dbReference>
<dbReference type="InterPro" id="IPR035965">
    <property type="entry name" value="PAS-like_dom_sf"/>
</dbReference>
<evidence type="ECO:0000313" key="12">
    <source>
        <dbReference type="EMBL" id="AKJ02167.1"/>
    </source>
</evidence>
<protein>
    <recommendedName>
        <fullName evidence="2">histidine kinase</fullName>
        <ecNumber evidence="2">2.7.13.3</ecNumber>
    </recommendedName>
</protein>
<dbReference type="SUPFAM" id="SSF55785">
    <property type="entry name" value="PYP-like sensor domain (PAS domain)"/>
    <property type="match status" value="2"/>
</dbReference>
<evidence type="ECO:0000256" key="6">
    <source>
        <dbReference type="ARBA" id="ARBA00023136"/>
    </source>
</evidence>
<dbReference type="Pfam" id="PF00989">
    <property type="entry name" value="PAS"/>
    <property type="match status" value="1"/>
</dbReference>
<evidence type="ECO:0000256" key="4">
    <source>
        <dbReference type="ARBA" id="ARBA00022679"/>
    </source>
</evidence>
<dbReference type="PROSITE" id="PS50112">
    <property type="entry name" value="PAS"/>
    <property type="match status" value="2"/>
</dbReference>
<keyword evidence="7" id="KW-0175">Coiled coil</keyword>
<dbReference type="Gene3D" id="3.30.565.10">
    <property type="entry name" value="Histidine kinase-like ATPase, C-terminal domain"/>
    <property type="match status" value="1"/>
</dbReference>
<dbReference type="SMART" id="SM00388">
    <property type="entry name" value="HisKA"/>
    <property type="match status" value="1"/>
</dbReference>
<evidence type="ECO:0000259" key="10">
    <source>
        <dbReference type="PROSITE" id="PS50112"/>
    </source>
</evidence>